<dbReference type="Proteomes" id="UP001163850">
    <property type="component" value="Unassembled WGS sequence"/>
</dbReference>
<comment type="caution">
    <text evidence="3">The sequence shown here is derived from an EMBL/GenBank/DDBJ whole genome shotgun (WGS) entry which is preliminary data.</text>
</comment>
<organism evidence="3 4">
    <name type="scientific">Lentinula detonsa</name>
    <dbReference type="NCBI Taxonomy" id="2804962"/>
    <lineage>
        <taxon>Eukaryota</taxon>
        <taxon>Fungi</taxon>
        <taxon>Dikarya</taxon>
        <taxon>Basidiomycota</taxon>
        <taxon>Agaricomycotina</taxon>
        <taxon>Agaricomycetes</taxon>
        <taxon>Agaricomycetidae</taxon>
        <taxon>Agaricales</taxon>
        <taxon>Marasmiineae</taxon>
        <taxon>Omphalotaceae</taxon>
        <taxon>Lentinula</taxon>
    </lineage>
</organism>
<reference evidence="3" key="1">
    <citation type="submission" date="2022-08" db="EMBL/GenBank/DDBJ databases">
        <authorList>
            <consortium name="DOE Joint Genome Institute"/>
            <person name="Min B."/>
            <person name="Riley R."/>
            <person name="Sierra-Patev S."/>
            <person name="Naranjo-Ortiz M."/>
            <person name="Looney B."/>
            <person name="Konkel Z."/>
            <person name="Slot J.C."/>
            <person name="Sakamoto Y."/>
            <person name="Steenwyk J.L."/>
            <person name="Rokas A."/>
            <person name="Carro J."/>
            <person name="Camarero S."/>
            <person name="Ferreira P."/>
            <person name="Molpeceres G."/>
            <person name="Ruiz-Duenas F.J."/>
            <person name="Serrano A."/>
            <person name="Henrissat B."/>
            <person name="Drula E."/>
            <person name="Hughes K.W."/>
            <person name="Mata J.L."/>
            <person name="Ishikawa N.K."/>
            <person name="Vargas-Isla R."/>
            <person name="Ushijima S."/>
            <person name="Smith C.A."/>
            <person name="Ahrendt S."/>
            <person name="Andreopoulos W."/>
            <person name="He G."/>
            <person name="Labutti K."/>
            <person name="Lipzen A."/>
            <person name="Ng V."/>
            <person name="Sandor L."/>
            <person name="Barry K."/>
            <person name="Martinez A.T."/>
            <person name="Xiao Y."/>
            <person name="Gibbons J.G."/>
            <person name="Terashima K."/>
            <person name="Hibbett D.S."/>
            <person name="Grigoriev I.V."/>
        </authorList>
    </citation>
    <scope>NUCLEOTIDE SEQUENCE</scope>
    <source>
        <strain evidence="3">TFB7829</strain>
    </source>
</reference>
<feature type="coiled-coil region" evidence="1">
    <location>
        <begin position="136"/>
        <end position="203"/>
    </location>
</feature>
<proteinExistence type="predicted"/>
<name>A0AA38Q661_9AGAR</name>
<dbReference type="AlphaFoldDB" id="A0AA38Q661"/>
<evidence type="ECO:0000256" key="1">
    <source>
        <dbReference type="SAM" id="Coils"/>
    </source>
</evidence>
<feature type="compositionally biased region" description="Low complexity" evidence="2">
    <location>
        <begin position="314"/>
        <end position="325"/>
    </location>
</feature>
<keyword evidence="1" id="KW-0175">Coiled coil</keyword>
<evidence type="ECO:0000256" key="2">
    <source>
        <dbReference type="SAM" id="MobiDB-lite"/>
    </source>
</evidence>
<sequence length="499" mass="54016">MSTLSDHIDRLAHSTRGIISLTASTSGSSRVGIFTRAILTTELGDLIRDIDSSELGLFTITAPSNAVAHDKEMRNQSGVEINRAEFHGATPLRRPTGRRDELKHKELPPEVYAEAALKYMERYHHIRPMPRAHEQVTTVLERLEQTNERIRSMTEQLAQVRNPLALDQAPSLQSAADKEQHRIDEVQSRIAALRKHKETLLSQKSRLVIHAEDSISKVGPSKPPPALVDPAEEQFWSTPGPSTKPLQFIDTSSLLDEEAEFGNTSMASSILSPIPSGQSAKARTLPLSPEPLMAATPQTPSDIEKEIEFREATPSSPSSMVVSDEPSPPEPKSPNIVNTPHKEKNIRINMDIERAVVCAQSPAKIWSAVGDLIMPGNTFNKTNNPPPVAKATISHLQLLSSLTPTVASPTHSVSTVSKGGDAPPTAQQILTAHLLLALISSQSLSLPLNKVKELLAAKASTSGSAAMVSGHPKALYGCVAKRLLKIERGAGGQIVKFDI</sequence>
<evidence type="ECO:0000313" key="4">
    <source>
        <dbReference type="Proteomes" id="UP001163850"/>
    </source>
</evidence>
<protein>
    <submittedName>
        <fullName evidence="3">Uncharacterized protein</fullName>
    </submittedName>
</protein>
<feature type="region of interest" description="Disordered" evidence="2">
    <location>
        <begin position="310"/>
        <end position="342"/>
    </location>
</feature>
<gene>
    <name evidence="3" type="ORF">F5890DRAFT_1403536</name>
</gene>
<evidence type="ECO:0000313" key="3">
    <source>
        <dbReference type="EMBL" id="KAJ3988319.1"/>
    </source>
</evidence>
<accession>A0AA38Q661</accession>
<dbReference type="EMBL" id="MU801911">
    <property type="protein sequence ID" value="KAJ3988319.1"/>
    <property type="molecule type" value="Genomic_DNA"/>
</dbReference>